<sequence length="81" mass="8638">MVVTLCCIALQPQDSRSAAVLVLWDRRRAAARVLQPQASDSGMEIGGSGKSTVNVVGSQKKAVYEPESNSEENDVEVFGSL</sequence>
<evidence type="ECO:0000256" key="1">
    <source>
        <dbReference type="SAM" id="MobiDB-lite"/>
    </source>
</evidence>
<evidence type="ECO:0000313" key="2">
    <source>
        <dbReference type="EMBL" id="KAJ1201673.1"/>
    </source>
</evidence>
<comment type="caution">
    <text evidence="2">The sequence shown here is derived from an EMBL/GenBank/DDBJ whole genome shotgun (WGS) entry which is preliminary data.</text>
</comment>
<organism evidence="2 3">
    <name type="scientific">Pleurodeles waltl</name>
    <name type="common">Iberian ribbed newt</name>
    <dbReference type="NCBI Taxonomy" id="8319"/>
    <lineage>
        <taxon>Eukaryota</taxon>
        <taxon>Metazoa</taxon>
        <taxon>Chordata</taxon>
        <taxon>Craniata</taxon>
        <taxon>Vertebrata</taxon>
        <taxon>Euteleostomi</taxon>
        <taxon>Amphibia</taxon>
        <taxon>Batrachia</taxon>
        <taxon>Caudata</taxon>
        <taxon>Salamandroidea</taxon>
        <taxon>Salamandridae</taxon>
        <taxon>Pleurodelinae</taxon>
        <taxon>Pleurodeles</taxon>
    </lineage>
</organism>
<dbReference type="AlphaFoldDB" id="A0AAV7VJZ8"/>
<evidence type="ECO:0000313" key="3">
    <source>
        <dbReference type="Proteomes" id="UP001066276"/>
    </source>
</evidence>
<proteinExistence type="predicted"/>
<name>A0AAV7VJZ8_PLEWA</name>
<protein>
    <submittedName>
        <fullName evidence="2">Uncharacterized protein</fullName>
    </submittedName>
</protein>
<dbReference type="Proteomes" id="UP001066276">
    <property type="component" value="Chromosome 2_1"/>
</dbReference>
<keyword evidence="3" id="KW-1185">Reference proteome</keyword>
<dbReference type="EMBL" id="JANPWB010000003">
    <property type="protein sequence ID" value="KAJ1201673.1"/>
    <property type="molecule type" value="Genomic_DNA"/>
</dbReference>
<feature type="region of interest" description="Disordered" evidence="1">
    <location>
        <begin position="61"/>
        <end position="81"/>
    </location>
</feature>
<accession>A0AAV7VJZ8</accession>
<gene>
    <name evidence="2" type="ORF">NDU88_005479</name>
</gene>
<reference evidence="2" key="1">
    <citation type="journal article" date="2022" name="bioRxiv">
        <title>Sequencing and chromosome-scale assembly of the giantPleurodeles waltlgenome.</title>
        <authorList>
            <person name="Brown T."/>
            <person name="Elewa A."/>
            <person name="Iarovenko S."/>
            <person name="Subramanian E."/>
            <person name="Araus A.J."/>
            <person name="Petzold A."/>
            <person name="Susuki M."/>
            <person name="Suzuki K.-i.T."/>
            <person name="Hayashi T."/>
            <person name="Toyoda A."/>
            <person name="Oliveira C."/>
            <person name="Osipova E."/>
            <person name="Leigh N.D."/>
            <person name="Simon A."/>
            <person name="Yun M.H."/>
        </authorList>
    </citation>
    <scope>NUCLEOTIDE SEQUENCE</scope>
    <source>
        <strain evidence="2">20211129_DDA</strain>
        <tissue evidence="2">Liver</tissue>
    </source>
</reference>